<comment type="caution">
    <text evidence="3">The sequence shown here is derived from an EMBL/GenBank/DDBJ whole genome shotgun (WGS) entry which is preliminary data.</text>
</comment>
<keyword evidence="4" id="KW-1185">Reference proteome</keyword>
<accession>A0A371EEB1</accession>
<proteinExistence type="predicted"/>
<keyword evidence="1" id="KW-0175">Coiled coil</keyword>
<dbReference type="EMBL" id="QJKJ01014418">
    <property type="protein sequence ID" value="RDX64367.1"/>
    <property type="molecule type" value="Genomic_DNA"/>
</dbReference>
<feature type="coiled-coil region" evidence="1">
    <location>
        <begin position="63"/>
        <end position="90"/>
    </location>
</feature>
<protein>
    <recommendedName>
        <fullName evidence="2">Retrovirus-related Pol polyprotein from transposon TNT 1-94-like beta-barrel domain-containing protein</fullName>
    </recommendedName>
</protein>
<reference evidence="3" key="1">
    <citation type="submission" date="2018-05" db="EMBL/GenBank/DDBJ databases">
        <title>Draft genome of Mucuna pruriens seed.</title>
        <authorList>
            <person name="Nnadi N.E."/>
            <person name="Vos R."/>
            <person name="Hasami M.H."/>
            <person name="Devisetty U.K."/>
            <person name="Aguiy J.C."/>
        </authorList>
    </citation>
    <scope>NUCLEOTIDE SEQUENCE [LARGE SCALE GENOMIC DNA]</scope>
    <source>
        <strain evidence="3">JCA_2017</strain>
    </source>
</reference>
<dbReference type="AlphaFoldDB" id="A0A371EEB1"/>
<evidence type="ECO:0000313" key="4">
    <source>
        <dbReference type="Proteomes" id="UP000257109"/>
    </source>
</evidence>
<organism evidence="3 4">
    <name type="scientific">Mucuna pruriens</name>
    <name type="common">Velvet bean</name>
    <name type="synonym">Dolichos pruriens</name>
    <dbReference type="NCBI Taxonomy" id="157652"/>
    <lineage>
        <taxon>Eukaryota</taxon>
        <taxon>Viridiplantae</taxon>
        <taxon>Streptophyta</taxon>
        <taxon>Embryophyta</taxon>
        <taxon>Tracheophyta</taxon>
        <taxon>Spermatophyta</taxon>
        <taxon>Magnoliopsida</taxon>
        <taxon>eudicotyledons</taxon>
        <taxon>Gunneridae</taxon>
        <taxon>Pentapetalae</taxon>
        <taxon>rosids</taxon>
        <taxon>fabids</taxon>
        <taxon>Fabales</taxon>
        <taxon>Fabaceae</taxon>
        <taxon>Papilionoideae</taxon>
        <taxon>50 kb inversion clade</taxon>
        <taxon>NPAAA clade</taxon>
        <taxon>indigoferoid/millettioid clade</taxon>
        <taxon>Phaseoleae</taxon>
        <taxon>Mucuna</taxon>
    </lineage>
</organism>
<name>A0A371EEB1_MUCPR</name>
<dbReference type="Proteomes" id="UP000257109">
    <property type="component" value="Unassembled WGS sequence"/>
</dbReference>
<evidence type="ECO:0000256" key="1">
    <source>
        <dbReference type="SAM" id="Coils"/>
    </source>
</evidence>
<feature type="non-terminal residue" evidence="3">
    <location>
        <position position="1"/>
    </location>
</feature>
<sequence length="220" mass="25614">MKEFESILYFGNRVVMIVNQMKCYEDKMKDICVVENILRSLTVKFNFVVCVQLKTYEERFKRRHEKMKKKKKIKEDLDVAKEKEGEVEEEIMTTFITMEGVINPLKVVKEEEVEAILECRTSLEEKANIVGDKKKVKKNDDKSIWYLNSGPSNHMCGYKEKFVDLKEKVNGNVSFGVSSKVQIQGKSIILISLKDGSQKFVLMSRNRMFTSRIKSMKNNA</sequence>
<dbReference type="Pfam" id="PF22936">
    <property type="entry name" value="Pol_BBD"/>
    <property type="match status" value="1"/>
</dbReference>
<evidence type="ECO:0000259" key="2">
    <source>
        <dbReference type="Pfam" id="PF22936"/>
    </source>
</evidence>
<evidence type="ECO:0000313" key="3">
    <source>
        <dbReference type="EMBL" id="RDX64367.1"/>
    </source>
</evidence>
<feature type="domain" description="Retrovirus-related Pol polyprotein from transposon TNT 1-94-like beta-barrel" evidence="2">
    <location>
        <begin position="145"/>
        <end position="202"/>
    </location>
</feature>
<gene>
    <name evidence="3" type="ORF">CR513_57085</name>
</gene>
<dbReference type="InterPro" id="IPR054722">
    <property type="entry name" value="PolX-like_BBD"/>
</dbReference>